<feature type="transmembrane region" description="Helical" evidence="10">
    <location>
        <begin position="602"/>
        <end position="622"/>
    </location>
</feature>
<evidence type="ECO:0000256" key="1">
    <source>
        <dbReference type="ARBA" id="ARBA00004141"/>
    </source>
</evidence>
<dbReference type="GO" id="GO:0030659">
    <property type="term" value="C:cytoplasmic vesicle membrane"/>
    <property type="evidence" value="ECO:0007669"/>
    <property type="project" value="TreeGrafter"/>
</dbReference>
<dbReference type="PANTHER" id="PTHR48041">
    <property type="entry name" value="ABC TRANSPORTER G FAMILY MEMBER 28"/>
    <property type="match status" value="1"/>
</dbReference>
<reference evidence="12 13" key="1">
    <citation type="submission" date="2023-03" db="EMBL/GenBank/DDBJ databases">
        <title>High-quality genome of Scylla paramamosain provides insights in environmental adaptation.</title>
        <authorList>
            <person name="Zhang L."/>
        </authorList>
    </citation>
    <scope>NUCLEOTIDE SEQUENCE [LARGE SCALE GENOMIC DNA]</scope>
    <source>
        <strain evidence="12">LZ_2023a</strain>
        <tissue evidence="12">Muscle</tissue>
    </source>
</reference>
<keyword evidence="13" id="KW-1185">Reference proteome</keyword>
<dbReference type="InterPro" id="IPR013525">
    <property type="entry name" value="ABC2_TM"/>
</dbReference>
<evidence type="ECO:0000256" key="8">
    <source>
        <dbReference type="ARBA" id="ARBA00023136"/>
    </source>
</evidence>
<dbReference type="GO" id="GO:0005886">
    <property type="term" value="C:plasma membrane"/>
    <property type="evidence" value="ECO:0007669"/>
    <property type="project" value="TreeGrafter"/>
</dbReference>
<dbReference type="Pfam" id="PF19055">
    <property type="entry name" value="ABC2_membrane_7"/>
    <property type="match status" value="1"/>
</dbReference>
<dbReference type="GO" id="GO:0016887">
    <property type="term" value="F:ATP hydrolysis activity"/>
    <property type="evidence" value="ECO:0007669"/>
    <property type="project" value="InterPro"/>
</dbReference>
<dbReference type="InterPro" id="IPR027417">
    <property type="entry name" value="P-loop_NTPase"/>
</dbReference>
<evidence type="ECO:0000313" key="13">
    <source>
        <dbReference type="Proteomes" id="UP001487740"/>
    </source>
</evidence>
<comment type="caution">
    <text evidence="12">The sequence shown here is derived from an EMBL/GenBank/DDBJ whole genome shotgun (WGS) entry which is preliminary data.</text>
</comment>
<dbReference type="CDD" id="cd03213">
    <property type="entry name" value="ABCG_EPDR"/>
    <property type="match status" value="1"/>
</dbReference>
<dbReference type="PANTHER" id="PTHR48041:SF129">
    <property type="entry name" value="PROTEIN WHITE"/>
    <property type="match status" value="1"/>
</dbReference>
<evidence type="ECO:0000256" key="9">
    <source>
        <dbReference type="ARBA" id="ARBA00039188"/>
    </source>
</evidence>
<feature type="domain" description="ABC transporter" evidence="11">
    <location>
        <begin position="46"/>
        <end position="287"/>
    </location>
</feature>
<feature type="transmembrane region" description="Helical" evidence="10">
    <location>
        <begin position="466"/>
        <end position="487"/>
    </location>
</feature>
<comment type="similarity">
    <text evidence="2">Belongs to the ABC transporter superfamily. ABCG family. Eye pigment precursor importer (TC 3.A.1.204) subfamily.</text>
</comment>
<evidence type="ECO:0000313" key="12">
    <source>
        <dbReference type="EMBL" id="KAK8396422.1"/>
    </source>
</evidence>
<feature type="transmembrane region" description="Helical" evidence="10">
    <location>
        <begin position="524"/>
        <end position="546"/>
    </location>
</feature>
<evidence type="ECO:0000259" key="11">
    <source>
        <dbReference type="PROSITE" id="PS50893"/>
    </source>
</evidence>
<gene>
    <name evidence="12" type="ORF">O3P69_005463</name>
</gene>
<evidence type="ECO:0000256" key="2">
    <source>
        <dbReference type="ARBA" id="ARBA00005814"/>
    </source>
</evidence>
<evidence type="ECO:0000256" key="3">
    <source>
        <dbReference type="ARBA" id="ARBA00022448"/>
    </source>
</evidence>
<keyword evidence="6" id="KW-0067">ATP-binding</keyword>
<proteinExistence type="inferred from homology"/>
<evidence type="ECO:0000256" key="7">
    <source>
        <dbReference type="ARBA" id="ARBA00022989"/>
    </source>
</evidence>
<name>A0AAW0UDS3_SCYPA</name>
<dbReference type="Pfam" id="PF00005">
    <property type="entry name" value="ABC_tran"/>
    <property type="match status" value="1"/>
</dbReference>
<dbReference type="Gene3D" id="3.40.50.300">
    <property type="entry name" value="P-loop containing nucleotide triphosphate hydrolases"/>
    <property type="match status" value="1"/>
</dbReference>
<dbReference type="InterPro" id="IPR003593">
    <property type="entry name" value="AAA+_ATPase"/>
</dbReference>
<dbReference type="Pfam" id="PF01061">
    <property type="entry name" value="ABC2_membrane"/>
    <property type="match status" value="1"/>
</dbReference>
<evidence type="ECO:0000256" key="10">
    <source>
        <dbReference type="SAM" id="Phobius"/>
    </source>
</evidence>
<dbReference type="AlphaFoldDB" id="A0AAW0UDS3"/>
<organism evidence="12 13">
    <name type="scientific">Scylla paramamosain</name>
    <name type="common">Mud crab</name>
    <dbReference type="NCBI Taxonomy" id="85552"/>
    <lineage>
        <taxon>Eukaryota</taxon>
        <taxon>Metazoa</taxon>
        <taxon>Ecdysozoa</taxon>
        <taxon>Arthropoda</taxon>
        <taxon>Crustacea</taxon>
        <taxon>Multicrustacea</taxon>
        <taxon>Malacostraca</taxon>
        <taxon>Eumalacostraca</taxon>
        <taxon>Eucarida</taxon>
        <taxon>Decapoda</taxon>
        <taxon>Pleocyemata</taxon>
        <taxon>Brachyura</taxon>
        <taxon>Eubrachyura</taxon>
        <taxon>Portunoidea</taxon>
        <taxon>Portunidae</taxon>
        <taxon>Portuninae</taxon>
        <taxon>Scylla</taxon>
    </lineage>
</organism>
<dbReference type="GO" id="GO:0005524">
    <property type="term" value="F:ATP binding"/>
    <property type="evidence" value="ECO:0007669"/>
    <property type="project" value="UniProtKB-KW"/>
</dbReference>
<keyword evidence="7 10" id="KW-1133">Transmembrane helix</keyword>
<dbReference type="Proteomes" id="UP001487740">
    <property type="component" value="Unassembled WGS sequence"/>
</dbReference>
<keyword evidence="4 10" id="KW-0812">Transmembrane</keyword>
<dbReference type="InterPro" id="IPR043926">
    <property type="entry name" value="ABCG_dom"/>
</dbReference>
<sequence length="633" mass="69864">MSASYDNPGFSNENGEVAISLDTLSAKTKASEGITYSWDKVNVFATSTQGCGKKKLTREKHILKDVTGICRPGELLAIMGASGAGKTTLLNVLTFRSDNALKVKLYINGRKVTSDLLTKSSAYVQQEDLFIGTFTVMEQLMFQANLRMERGFTQKQITARVEEVMQELSLTKCAKTLIGVPGRIKGISGGETKRLAFACELLTNPPLMFLDEPTSGLDSFMAQSVVQAMKTLADRGKTIISTIHQPSSEVFALFDRVLLMGEGRLAYLGQTQGAVSFFKGLGYTCPSTYNPADFFISTLAVNPEKEEECRAFVDSTCDTFASSSEGQAVGRSVQDNMQGGGTTNGWLGNENGKKSVSPYKVGWWQQFKAVLKRSVLANTREPMVLKTKVFQMIIVSLLLGVIYLDQEMTQEGISNINGALFLILTQISFSNTMGVVNTFCTELPIFLREHFNGMYRTDVYFISKNLAELPLTIFLPLLFVSIVYYMIGLYAPAENFFICAGLLILVANAAVSFGYMISCMARNLNIALAIAAPLLIPLMLFGGLFLNVDSIPVYFIWIRYISWFNYGNEALIINQYPALCAFTGEDVIEDLSFNKNNLGLDVGLLFVIIIGFRFIGFLLLLLKTKRKAVQQID</sequence>
<comment type="subcellular location">
    <subcellularLocation>
        <location evidence="1">Membrane</location>
        <topology evidence="1">Multi-pass membrane protein</topology>
    </subcellularLocation>
</comment>
<keyword evidence="8 10" id="KW-0472">Membrane</keyword>
<dbReference type="SMART" id="SM00382">
    <property type="entry name" value="AAA"/>
    <property type="match status" value="1"/>
</dbReference>
<dbReference type="GO" id="GO:0140359">
    <property type="term" value="F:ABC-type transporter activity"/>
    <property type="evidence" value="ECO:0007669"/>
    <property type="project" value="InterPro"/>
</dbReference>
<feature type="transmembrane region" description="Helical" evidence="10">
    <location>
        <begin position="493"/>
        <end position="517"/>
    </location>
</feature>
<dbReference type="PROSITE" id="PS50893">
    <property type="entry name" value="ABC_TRANSPORTER_2"/>
    <property type="match status" value="1"/>
</dbReference>
<evidence type="ECO:0000256" key="4">
    <source>
        <dbReference type="ARBA" id="ARBA00022692"/>
    </source>
</evidence>
<evidence type="ECO:0000256" key="6">
    <source>
        <dbReference type="ARBA" id="ARBA00022840"/>
    </source>
</evidence>
<dbReference type="InterPro" id="IPR003439">
    <property type="entry name" value="ABC_transporter-like_ATP-bd"/>
</dbReference>
<dbReference type="SUPFAM" id="SSF52540">
    <property type="entry name" value="P-loop containing nucleoside triphosphate hydrolases"/>
    <property type="match status" value="1"/>
</dbReference>
<protein>
    <recommendedName>
        <fullName evidence="9">Protein white</fullName>
    </recommendedName>
</protein>
<accession>A0AAW0UDS3</accession>
<keyword evidence="5" id="KW-0547">Nucleotide-binding</keyword>
<feature type="transmembrane region" description="Helical" evidence="10">
    <location>
        <begin position="389"/>
        <end position="406"/>
    </location>
</feature>
<dbReference type="InterPro" id="IPR050352">
    <property type="entry name" value="ABCG_transporters"/>
</dbReference>
<dbReference type="EMBL" id="JARAKH010000016">
    <property type="protein sequence ID" value="KAK8396422.1"/>
    <property type="molecule type" value="Genomic_DNA"/>
</dbReference>
<keyword evidence="3" id="KW-0813">Transport</keyword>
<evidence type="ECO:0000256" key="5">
    <source>
        <dbReference type="ARBA" id="ARBA00022741"/>
    </source>
</evidence>